<dbReference type="SMART" id="SM00382">
    <property type="entry name" value="AAA"/>
    <property type="match status" value="1"/>
</dbReference>
<accession>A0ABX1BZ57</accession>
<dbReference type="PROSITE" id="PS00211">
    <property type="entry name" value="ABC_TRANSPORTER_1"/>
    <property type="match status" value="1"/>
</dbReference>
<dbReference type="InterPro" id="IPR005894">
    <property type="entry name" value="DrrA"/>
</dbReference>
<evidence type="ECO:0000256" key="4">
    <source>
        <dbReference type="ARBA" id="ARBA00022741"/>
    </source>
</evidence>
<evidence type="ECO:0000256" key="2">
    <source>
        <dbReference type="ARBA" id="ARBA00022448"/>
    </source>
</evidence>
<dbReference type="Gene3D" id="3.40.50.300">
    <property type="entry name" value="P-loop containing nucleotide triphosphate hydrolases"/>
    <property type="match status" value="1"/>
</dbReference>
<keyword evidence="13" id="KW-1185">Reference proteome</keyword>
<dbReference type="NCBIfam" id="TIGR01188">
    <property type="entry name" value="drrA"/>
    <property type="match status" value="1"/>
</dbReference>
<comment type="caution">
    <text evidence="12">The sequence shown here is derived from an EMBL/GenBank/DDBJ whole genome shotgun (WGS) entry which is preliminary data.</text>
</comment>
<dbReference type="InterPro" id="IPR050763">
    <property type="entry name" value="ABC_transporter_ATP-binding"/>
</dbReference>
<keyword evidence="6" id="KW-1278">Translocase</keyword>
<sequence>MWSPAVPEPRSTGPSGGSAPVERPPSIPPPAPAPTPPAAAAAAAPPAVLTDGLRKHYGEKRALDGFDLVVSRGAVHGLLGPNGAGKTTVVRILATLLRLDGGRAEVAGVDVARDPRAVRRRIGLTGQYAAVDEIVTARQNLVLFGRLFHLDRKRAGRRAAELLEQFGLADAADRAVKEFSGGMRRRLDLATSMILAPEVLFLDEPTTGLDPRGRSEVWESVRSLVAGGTTVLLTTQYLDEADKLADRVSVIDRGRAVADDSPAALKRQIGGDRIEVVVREPADLAAASRIIARVSSGEPDGDPETRRIAAPVTDRVGALTHVVRTLQDERITVEDIGLRSPTLDEVFLHLTGHRAEGSGPAAGEARADATGGGDGRDSGDHTDGGAGRRAPGGSSRAHGATGRKETVA</sequence>
<feature type="domain" description="ABC transporter" evidence="11">
    <location>
        <begin position="48"/>
        <end position="278"/>
    </location>
</feature>
<dbReference type="GO" id="GO:0005524">
    <property type="term" value="F:ATP binding"/>
    <property type="evidence" value="ECO:0007669"/>
    <property type="project" value="UniProtKB-KW"/>
</dbReference>
<dbReference type="InterPro" id="IPR003439">
    <property type="entry name" value="ABC_transporter-like_ATP-bd"/>
</dbReference>
<dbReference type="PROSITE" id="PS50893">
    <property type="entry name" value="ABC_TRANSPORTER_2"/>
    <property type="match status" value="1"/>
</dbReference>
<dbReference type="InterPro" id="IPR017871">
    <property type="entry name" value="ABC_transporter-like_CS"/>
</dbReference>
<feature type="compositionally biased region" description="Low complexity" evidence="10">
    <location>
        <begin position="388"/>
        <end position="400"/>
    </location>
</feature>
<dbReference type="Pfam" id="PF00005">
    <property type="entry name" value="ABC_tran"/>
    <property type="match status" value="1"/>
</dbReference>
<proteinExistence type="inferred from homology"/>
<feature type="region of interest" description="Disordered" evidence="10">
    <location>
        <begin position="1"/>
        <end position="45"/>
    </location>
</feature>
<evidence type="ECO:0000256" key="8">
    <source>
        <dbReference type="ARBA" id="ARBA00023251"/>
    </source>
</evidence>
<organism evidence="12 13">
    <name type="scientific">Streptomyces zingiberis</name>
    <dbReference type="NCBI Taxonomy" id="2053010"/>
    <lineage>
        <taxon>Bacteria</taxon>
        <taxon>Bacillati</taxon>
        <taxon>Actinomycetota</taxon>
        <taxon>Actinomycetes</taxon>
        <taxon>Kitasatosporales</taxon>
        <taxon>Streptomycetaceae</taxon>
        <taxon>Streptomyces</taxon>
    </lineage>
</organism>
<keyword evidence="4" id="KW-0547">Nucleotide-binding</keyword>
<evidence type="ECO:0000256" key="1">
    <source>
        <dbReference type="ARBA" id="ARBA00004413"/>
    </source>
</evidence>
<dbReference type="PANTHER" id="PTHR42711">
    <property type="entry name" value="ABC TRANSPORTER ATP-BINDING PROTEIN"/>
    <property type="match status" value="1"/>
</dbReference>
<keyword evidence="7" id="KW-0472">Membrane</keyword>
<evidence type="ECO:0000259" key="11">
    <source>
        <dbReference type="PROSITE" id="PS50893"/>
    </source>
</evidence>
<evidence type="ECO:0000256" key="7">
    <source>
        <dbReference type="ARBA" id="ARBA00023136"/>
    </source>
</evidence>
<evidence type="ECO:0000256" key="10">
    <source>
        <dbReference type="SAM" id="MobiDB-lite"/>
    </source>
</evidence>
<dbReference type="InterPro" id="IPR027417">
    <property type="entry name" value="P-loop_NTPase"/>
</dbReference>
<dbReference type="SUPFAM" id="SSF52540">
    <property type="entry name" value="P-loop containing nucleoside triphosphate hydrolases"/>
    <property type="match status" value="1"/>
</dbReference>
<protein>
    <submittedName>
        <fullName evidence="12">ATP-binding cassette domain-containing protein</fullName>
    </submittedName>
</protein>
<keyword evidence="2" id="KW-0813">Transport</keyword>
<dbReference type="EMBL" id="JAATEN010000003">
    <property type="protein sequence ID" value="NJP99943.1"/>
    <property type="molecule type" value="Genomic_DNA"/>
</dbReference>
<comment type="similarity">
    <text evidence="9">Belongs to the ABC transporter superfamily. Drug exporter-1 (DrugE1) (TC 3.A.1.105) family.</text>
</comment>
<feature type="compositionally biased region" description="Pro residues" evidence="10">
    <location>
        <begin position="22"/>
        <end position="37"/>
    </location>
</feature>
<evidence type="ECO:0000256" key="6">
    <source>
        <dbReference type="ARBA" id="ARBA00022967"/>
    </source>
</evidence>
<comment type="subcellular location">
    <subcellularLocation>
        <location evidence="1">Cell membrane</location>
        <topology evidence="1">Peripheral membrane protein</topology>
        <orientation evidence="1">Cytoplasmic side</orientation>
    </subcellularLocation>
</comment>
<dbReference type="InterPro" id="IPR003593">
    <property type="entry name" value="AAA+_ATPase"/>
</dbReference>
<feature type="region of interest" description="Disordered" evidence="10">
    <location>
        <begin position="354"/>
        <end position="408"/>
    </location>
</feature>
<name>A0ABX1BZ57_9ACTN</name>
<keyword evidence="5 12" id="KW-0067">ATP-binding</keyword>
<evidence type="ECO:0000313" key="12">
    <source>
        <dbReference type="EMBL" id="NJP99943.1"/>
    </source>
</evidence>
<reference evidence="12 13" key="1">
    <citation type="submission" date="2020-03" db="EMBL/GenBank/DDBJ databases">
        <title>WGS of actinomycetes isolated from Thailand.</title>
        <authorList>
            <person name="Thawai C."/>
        </authorList>
    </citation>
    <scope>NUCLEOTIDE SEQUENCE [LARGE SCALE GENOMIC DNA]</scope>
    <source>
        <strain evidence="12 13">PLAI 1-29</strain>
    </source>
</reference>
<gene>
    <name evidence="12" type="ORF">HCK00_05170</name>
</gene>
<evidence type="ECO:0000313" key="13">
    <source>
        <dbReference type="Proteomes" id="UP000695264"/>
    </source>
</evidence>
<dbReference type="Proteomes" id="UP000695264">
    <property type="component" value="Unassembled WGS sequence"/>
</dbReference>
<evidence type="ECO:0000256" key="9">
    <source>
        <dbReference type="ARBA" id="ARBA00049985"/>
    </source>
</evidence>
<evidence type="ECO:0000256" key="3">
    <source>
        <dbReference type="ARBA" id="ARBA00022475"/>
    </source>
</evidence>
<keyword evidence="8" id="KW-0046">Antibiotic resistance</keyword>
<dbReference type="PANTHER" id="PTHR42711:SF19">
    <property type="entry name" value="DOXORUBICIN RESISTANCE ATP-BINDING PROTEIN DRRA"/>
    <property type="match status" value="1"/>
</dbReference>
<keyword evidence="3" id="KW-1003">Cell membrane</keyword>
<evidence type="ECO:0000256" key="5">
    <source>
        <dbReference type="ARBA" id="ARBA00022840"/>
    </source>
</evidence>
<feature type="compositionally biased region" description="Basic and acidic residues" evidence="10">
    <location>
        <begin position="374"/>
        <end position="383"/>
    </location>
</feature>